<dbReference type="InterPro" id="IPR001228">
    <property type="entry name" value="IspD"/>
</dbReference>
<proteinExistence type="inferred from homology"/>
<keyword evidence="5" id="KW-1185">Reference proteome</keyword>
<dbReference type="KEGG" id="salm:D0Y50_02380"/>
<dbReference type="UniPathway" id="UPA00056">
    <property type="reaction ID" value="UER00093"/>
</dbReference>
<dbReference type="AlphaFoldDB" id="A0A346NIF6"/>
<dbReference type="PANTHER" id="PTHR32125:SF4">
    <property type="entry name" value="2-C-METHYL-D-ERYTHRITOL 4-PHOSPHATE CYTIDYLYLTRANSFERASE, CHLOROPLASTIC"/>
    <property type="match status" value="1"/>
</dbReference>
<organism evidence="4 5">
    <name type="scientific">Salinimonas sediminis</name>
    <dbReference type="NCBI Taxonomy" id="2303538"/>
    <lineage>
        <taxon>Bacteria</taxon>
        <taxon>Pseudomonadati</taxon>
        <taxon>Pseudomonadota</taxon>
        <taxon>Gammaproteobacteria</taxon>
        <taxon>Alteromonadales</taxon>
        <taxon>Alteromonadaceae</taxon>
        <taxon>Alteromonas/Salinimonas group</taxon>
        <taxon>Salinimonas</taxon>
    </lineage>
</organism>
<dbReference type="FunFam" id="3.90.550.10:FF:000003">
    <property type="entry name" value="2-C-methyl-D-erythritol 4-phosphate cytidylyltransferase"/>
    <property type="match status" value="1"/>
</dbReference>
<dbReference type="HAMAP" id="MF_00108">
    <property type="entry name" value="IspD"/>
    <property type="match status" value="1"/>
</dbReference>
<dbReference type="OrthoDB" id="9806837at2"/>
<dbReference type="InterPro" id="IPR029044">
    <property type="entry name" value="Nucleotide-diphossugar_trans"/>
</dbReference>
<evidence type="ECO:0000256" key="3">
    <source>
        <dbReference type="HAMAP-Rule" id="MF_00108"/>
    </source>
</evidence>
<dbReference type="InterPro" id="IPR034683">
    <property type="entry name" value="IspD/TarI"/>
</dbReference>
<evidence type="ECO:0000313" key="5">
    <source>
        <dbReference type="Proteomes" id="UP000262073"/>
    </source>
</evidence>
<protein>
    <recommendedName>
        <fullName evidence="3">2-C-methyl-D-erythritol 4-phosphate cytidylyltransferase</fullName>
        <ecNumber evidence="3">2.7.7.60</ecNumber>
    </recommendedName>
    <alternativeName>
        <fullName evidence="3">4-diphosphocytidyl-2C-methyl-D-erythritol synthase</fullName>
    </alternativeName>
    <alternativeName>
        <fullName evidence="3">MEP cytidylyltransferase</fullName>
        <shortName evidence="3">MCT</shortName>
    </alternativeName>
</protein>
<evidence type="ECO:0000256" key="2">
    <source>
        <dbReference type="ARBA" id="ARBA00022695"/>
    </source>
</evidence>
<feature type="site" description="Positions MEP for the nucleophilic attack" evidence="3">
    <location>
        <position position="160"/>
    </location>
</feature>
<dbReference type="CDD" id="cd02516">
    <property type="entry name" value="CDP-ME_synthetase"/>
    <property type="match status" value="1"/>
</dbReference>
<feature type="site" description="Positions MEP for the nucleophilic attack" evidence="3">
    <location>
        <position position="216"/>
    </location>
</feature>
<dbReference type="EC" id="2.7.7.60" evidence="3"/>
<reference evidence="4 5" key="1">
    <citation type="submission" date="2018-08" db="EMBL/GenBank/DDBJ databases">
        <title>Salinimonas sediminis sp. nov., a piezophilic bacterium isolated from a deep-sea sediment sample from the New Britain Trench.</title>
        <authorList>
            <person name="Cao J."/>
        </authorList>
    </citation>
    <scope>NUCLEOTIDE SEQUENCE [LARGE SCALE GENOMIC DNA]</scope>
    <source>
        <strain evidence="4 5">N102</strain>
    </source>
</reference>
<comment type="catalytic activity">
    <reaction evidence="3">
        <text>2-C-methyl-D-erythritol 4-phosphate + CTP + H(+) = 4-CDP-2-C-methyl-D-erythritol + diphosphate</text>
        <dbReference type="Rhea" id="RHEA:13429"/>
        <dbReference type="ChEBI" id="CHEBI:15378"/>
        <dbReference type="ChEBI" id="CHEBI:33019"/>
        <dbReference type="ChEBI" id="CHEBI:37563"/>
        <dbReference type="ChEBI" id="CHEBI:57823"/>
        <dbReference type="ChEBI" id="CHEBI:58262"/>
        <dbReference type="EC" id="2.7.7.60"/>
    </reaction>
</comment>
<dbReference type="RefSeq" id="WP_117315287.1">
    <property type="nucleotide sequence ID" value="NZ_CP031769.1"/>
</dbReference>
<sequence>MKPQPTIIAVVPAAGIGSRMQADRPKQYLLINGKTILEHTLQALHSHPAIAHVVVAISPEDPFFAELPVASASWLTRIAGGQERADSVLRAVATLPADCWALVHDAARPCLSHADIDKLVGVCTQQEVAGGILATPVRDTMKRARPGASQSPEIAHTECRENLWHALTPQLFRADQLTQALAQGLAQGLPITDEASAMEAAGYCVALVDGNPANIKITRPADMPLAQFYLSALQEHN</sequence>
<dbReference type="GO" id="GO:0050518">
    <property type="term" value="F:2-C-methyl-D-erythritol 4-phosphate cytidylyltransferase activity"/>
    <property type="evidence" value="ECO:0007669"/>
    <property type="project" value="UniProtKB-UniRule"/>
</dbReference>
<comment type="pathway">
    <text evidence="3">Isoprenoid biosynthesis; isopentenyl diphosphate biosynthesis via DXP pathway; isopentenyl diphosphate from 1-deoxy-D-xylulose 5-phosphate: step 2/6.</text>
</comment>
<keyword evidence="3" id="KW-0414">Isoprene biosynthesis</keyword>
<dbReference type="PANTHER" id="PTHR32125">
    <property type="entry name" value="2-C-METHYL-D-ERYTHRITOL 4-PHOSPHATE CYTIDYLYLTRANSFERASE, CHLOROPLASTIC"/>
    <property type="match status" value="1"/>
</dbReference>
<dbReference type="Gene3D" id="3.90.550.10">
    <property type="entry name" value="Spore Coat Polysaccharide Biosynthesis Protein SpsA, Chain A"/>
    <property type="match status" value="1"/>
</dbReference>
<gene>
    <name evidence="3" type="primary">ispD</name>
    <name evidence="4" type="ORF">D0Y50_02380</name>
</gene>
<dbReference type="SUPFAM" id="SSF53448">
    <property type="entry name" value="Nucleotide-diphospho-sugar transferases"/>
    <property type="match status" value="1"/>
</dbReference>
<dbReference type="NCBIfam" id="TIGR00453">
    <property type="entry name" value="ispD"/>
    <property type="match status" value="1"/>
</dbReference>
<dbReference type="GO" id="GO:0019288">
    <property type="term" value="P:isopentenyl diphosphate biosynthetic process, methylerythritol 4-phosphate pathway"/>
    <property type="evidence" value="ECO:0007669"/>
    <property type="project" value="UniProtKB-UniRule"/>
</dbReference>
<evidence type="ECO:0000256" key="1">
    <source>
        <dbReference type="ARBA" id="ARBA00022679"/>
    </source>
</evidence>
<evidence type="ECO:0000313" key="4">
    <source>
        <dbReference type="EMBL" id="AXR05313.1"/>
    </source>
</evidence>
<feature type="site" description="Transition state stabilizer" evidence="3">
    <location>
        <position position="26"/>
    </location>
</feature>
<dbReference type="Proteomes" id="UP000262073">
    <property type="component" value="Chromosome"/>
</dbReference>
<comment type="function">
    <text evidence="3">Catalyzes the formation of 4-diphosphocytidyl-2-C-methyl-D-erythritol from CTP and 2-C-methyl-D-erythritol 4-phosphate (MEP).</text>
</comment>
<feature type="site" description="Transition state stabilizer" evidence="3">
    <location>
        <position position="19"/>
    </location>
</feature>
<keyword evidence="2 3" id="KW-0548">Nucleotidyltransferase</keyword>
<dbReference type="Pfam" id="PF01128">
    <property type="entry name" value="IspD"/>
    <property type="match status" value="1"/>
</dbReference>
<name>A0A346NIF6_9ALTE</name>
<dbReference type="EMBL" id="CP031769">
    <property type="protein sequence ID" value="AXR05313.1"/>
    <property type="molecule type" value="Genomic_DNA"/>
</dbReference>
<keyword evidence="1 3" id="KW-0808">Transferase</keyword>
<dbReference type="InterPro" id="IPR050088">
    <property type="entry name" value="IspD/TarI_cytidylyltransf_bact"/>
</dbReference>
<accession>A0A346NIF6</accession>
<comment type="similarity">
    <text evidence="3">Belongs to the IspD/TarI cytidylyltransferase family. IspD subfamily.</text>
</comment>